<dbReference type="Proteomes" id="UP000503840">
    <property type="component" value="Unassembled WGS sequence"/>
</dbReference>
<evidence type="ECO:0000256" key="4">
    <source>
        <dbReference type="ARBA" id="ARBA00023012"/>
    </source>
</evidence>
<dbReference type="PROSITE" id="PS50045">
    <property type="entry name" value="SIGMA54_INTERACT_4"/>
    <property type="match status" value="1"/>
</dbReference>
<dbReference type="EMBL" id="BLVO01000016">
    <property type="protein sequence ID" value="GFM34922.1"/>
    <property type="molecule type" value="Genomic_DNA"/>
</dbReference>
<evidence type="ECO:0000259" key="10">
    <source>
        <dbReference type="PROSITE" id="PS50110"/>
    </source>
</evidence>
<dbReference type="PROSITE" id="PS00676">
    <property type="entry name" value="SIGMA54_INTERACT_2"/>
    <property type="match status" value="1"/>
</dbReference>
<evidence type="ECO:0000256" key="7">
    <source>
        <dbReference type="ARBA" id="ARBA00023163"/>
    </source>
</evidence>
<dbReference type="PROSITE" id="PS00688">
    <property type="entry name" value="SIGMA54_INTERACT_3"/>
    <property type="match status" value="1"/>
</dbReference>
<evidence type="ECO:0000256" key="3">
    <source>
        <dbReference type="ARBA" id="ARBA00022840"/>
    </source>
</evidence>
<evidence type="ECO:0000313" key="12">
    <source>
        <dbReference type="Proteomes" id="UP000503840"/>
    </source>
</evidence>
<dbReference type="Gene3D" id="1.10.10.60">
    <property type="entry name" value="Homeodomain-like"/>
    <property type="match status" value="1"/>
</dbReference>
<evidence type="ECO:0000256" key="8">
    <source>
        <dbReference type="PROSITE-ProRule" id="PRU00169"/>
    </source>
</evidence>
<dbReference type="GO" id="GO:0000160">
    <property type="term" value="P:phosphorelay signal transduction system"/>
    <property type="evidence" value="ECO:0007669"/>
    <property type="project" value="UniProtKB-KW"/>
</dbReference>
<keyword evidence="5" id="KW-0805">Transcription regulation</keyword>
<dbReference type="SUPFAM" id="SSF52172">
    <property type="entry name" value="CheY-like"/>
    <property type="match status" value="1"/>
</dbReference>
<dbReference type="InterPro" id="IPR009057">
    <property type="entry name" value="Homeodomain-like_sf"/>
</dbReference>
<dbReference type="SMART" id="SM00382">
    <property type="entry name" value="AAA"/>
    <property type="match status" value="1"/>
</dbReference>
<dbReference type="GO" id="GO:0043565">
    <property type="term" value="F:sequence-specific DNA binding"/>
    <property type="evidence" value="ECO:0007669"/>
    <property type="project" value="InterPro"/>
</dbReference>
<dbReference type="InterPro" id="IPR025944">
    <property type="entry name" value="Sigma_54_int_dom_CS"/>
</dbReference>
<dbReference type="InterPro" id="IPR001789">
    <property type="entry name" value="Sig_transdc_resp-reg_receiver"/>
</dbReference>
<evidence type="ECO:0000256" key="2">
    <source>
        <dbReference type="ARBA" id="ARBA00022741"/>
    </source>
</evidence>
<dbReference type="GO" id="GO:0005524">
    <property type="term" value="F:ATP binding"/>
    <property type="evidence" value="ECO:0007669"/>
    <property type="project" value="UniProtKB-KW"/>
</dbReference>
<dbReference type="InterPro" id="IPR002078">
    <property type="entry name" value="Sigma_54_int"/>
</dbReference>
<dbReference type="GO" id="GO:0006355">
    <property type="term" value="P:regulation of DNA-templated transcription"/>
    <property type="evidence" value="ECO:0007669"/>
    <property type="project" value="InterPro"/>
</dbReference>
<dbReference type="Pfam" id="PF02954">
    <property type="entry name" value="HTH_8"/>
    <property type="match status" value="1"/>
</dbReference>
<keyword evidence="3" id="KW-0067">ATP-binding</keyword>
<dbReference type="FunFam" id="3.40.50.2300:FF:000018">
    <property type="entry name" value="DNA-binding transcriptional regulator NtrC"/>
    <property type="match status" value="1"/>
</dbReference>
<dbReference type="Pfam" id="PF00158">
    <property type="entry name" value="Sigma54_activat"/>
    <property type="match status" value="1"/>
</dbReference>
<gene>
    <name evidence="11" type="ORF">DSM101010T_32870</name>
</gene>
<dbReference type="SUPFAM" id="SSF52540">
    <property type="entry name" value="P-loop containing nucleoside triphosphate hydrolases"/>
    <property type="match status" value="1"/>
</dbReference>
<dbReference type="Gene3D" id="3.40.50.2300">
    <property type="match status" value="1"/>
</dbReference>
<sequence length="450" mass="50730">MHSKSYNVLVIDDEESILKLLERELATTERSVETASSGRAAREKLNKKRFDVIISDIRLPDADGLDLLTEFRSMYPDVEIILITGHGDIDNAVEAMRIGAYDYIPKPFNLDRIELVVERAYQRSCLQRENRTFRHTKTSTPPSKLVGNSSVVKHLRFLINKVAPTEVPVLITGDSGAGKDVVAQSIQNASTRSDKPFIIKNCATLQKELIRSELFGHTRGSFTGATDDREGLLGFADTGTLFLDEIGELPLELQGSLLRVLEARRYRRVGEKTERCIDIRFIFATSRNLTQGVEDGTFNEALYHRINVFNIQIPPLKERKEDLSLLTEHFLGRMAANFGQQPPAISDKAMQALLAYHWPGNVRELRNVLERSLILCENNVITDRALPQELVAKAAERRSAGNSIFSLGEVEREHILRALNFFNGNRLHAAEALGIGRKTLYRKLEKYSIS</sequence>
<dbReference type="Gene3D" id="1.10.8.60">
    <property type="match status" value="1"/>
</dbReference>
<name>A0A7J0BNY4_9BACT</name>
<dbReference type="FunFam" id="3.40.50.300:FF:000006">
    <property type="entry name" value="DNA-binding transcriptional regulator NtrC"/>
    <property type="match status" value="1"/>
</dbReference>
<evidence type="ECO:0000313" key="11">
    <source>
        <dbReference type="EMBL" id="GFM34922.1"/>
    </source>
</evidence>
<protein>
    <submittedName>
        <fullName evidence="11">Sigma-54-dependent Fis family transcriptional regulator</fullName>
    </submittedName>
</protein>
<dbReference type="SMART" id="SM00448">
    <property type="entry name" value="REC"/>
    <property type="match status" value="1"/>
</dbReference>
<reference evidence="11 12" key="1">
    <citation type="submission" date="2020-05" db="EMBL/GenBank/DDBJ databases">
        <title>Draft genome sequence of Desulfovibrio sp. strain HN2T.</title>
        <authorList>
            <person name="Ueno A."/>
            <person name="Tamazawa S."/>
            <person name="Tamamura S."/>
            <person name="Murakami T."/>
            <person name="Kiyama T."/>
            <person name="Inomata H."/>
            <person name="Amano Y."/>
            <person name="Miyakawa K."/>
            <person name="Tamaki H."/>
            <person name="Naganuma T."/>
            <person name="Kaneko K."/>
        </authorList>
    </citation>
    <scope>NUCLEOTIDE SEQUENCE [LARGE SCALE GENOMIC DNA]</scope>
    <source>
        <strain evidence="11 12">HN2</strain>
    </source>
</reference>
<accession>A0A7J0BNY4</accession>
<dbReference type="Pfam" id="PF00072">
    <property type="entry name" value="Response_reg"/>
    <property type="match status" value="1"/>
</dbReference>
<dbReference type="InterPro" id="IPR002197">
    <property type="entry name" value="HTH_Fis"/>
</dbReference>
<dbReference type="PRINTS" id="PR01590">
    <property type="entry name" value="HTHFIS"/>
</dbReference>
<dbReference type="PANTHER" id="PTHR32071">
    <property type="entry name" value="TRANSCRIPTIONAL REGULATORY PROTEIN"/>
    <property type="match status" value="1"/>
</dbReference>
<comment type="caution">
    <text evidence="11">The sequence shown here is derived from an EMBL/GenBank/DDBJ whole genome shotgun (WGS) entry which is preliminary data.</text>
</comment>
<organism evidence="11 12">
    <name type="scientific">Desulfovibrio subterraneus</name>
    <dbReference type="NCBI Taxonomy" id="2718620"/>
    <lineage>
        <taxon>Bacteria</taxon>
        <taxon>Pseudomonadati</taxon>
        <taxon>Thermodesulfobacteriota</taxon>
        <taxon>Desulfovibrionia</taxon>
        <taxon>Desulfovibrionales</taxon>
        <taxon>Desulfovibrionaceae</taxon>
        <taxon>Desulfovibrio</taxon>
    </lineage>
</organism>
<dbReference type="InterPro" id="IPR027417">
    <property type="entry name" value="P-loop_NTPase"/>
</dbReference>
<feature type="domain" description="Response regulatory" evidence="10">
    <location>
        <begin position="7"/>
        <end position="121"/>
    </location>
</feature>
<dbReference type="Gene3D" id="3.40.50.300">
    <property type="entry name" value="P-loop containing nucleotide triphosphate hydrolases"/>
    <property type="match status" value="1"/>
</dbReference>
<dbReference type="AlphaFoldDB" id="A0A7J0BNY4"/>
<keyword evidence="7" id="KW-0804">Transcription</keyword>
<keyword evidence="6" id="KW-0238">DNA-binding</keyword>
<evidence type="ECO:0000256" key="5">
    <source>
        <dbReference type="ARBA" id="ARBA00023015"/>
    </source>
</evidence>
<dbReference type="InterPro" id="IPR011006">
    <property type="entry name" value="CheY-like_superfamily"/>
</dbReference>
<keyword evidence="4" id="KW-0902">Two-component regulatory system</keyword>
<dbReference type="InterPro" id="IPR025662">
    <property type="entry name" value="Sigma_54_int_dom_ATP-bd_1"/>
</dbReference>
<keyword evidence="1 8" id="KW-0597">Phosphoprotein</keyword>
<evidence type="ECO:0000256" key="6">
    <source>
        <dbReference type="ARBA" id="ARBA00023125"/>
    </source>
</evidence>
<feature type="modified residue" description="4-aspartylphosphate" evidence="8">
    <location>
        <position position="56"/>
    </location>
</feature>
<keyword evidence="12" id="KW-1185">Reference proteome</keyword>
<dbReference type="SUPFAM" id="SSF46689">
    <property type="entry name" value="Homeodomain-like"/>
    <property type="match status" value="1"/>
</dbReference>
<dbReference type="CDD" id="cd00009">
    <property type="entry name" value="AAA"/>
    <property type="match status" value="1"/>
</dbReference>
<evidence type="ECO:0000259" key="9">
    <source>
        <dbReference type="PROSITE" id="PS50045"/>
    </source>
</evidence>
<dbReference type="Pfam" id="PF25601">
    <property type="entry name" value="AAA_lid_14"/>
    <property type="match status" value="1"/>
</dbReference>
<feature type="domain" description="Sigma-54 factor interaction" evidence="9">
    <location>
        <begin position="145"/>
        <end position="374"/>
    </location>
</feature>
<dbReference type="PROSITE" id="PS00675">
    <property type="entry name" value="SIGMA54_INTERACT_1"/>
    <property type="match status" value="1"/>
</dbReference>
<dbReference type="PROSITE" id="PS50110">
    <property type="entry name" value="RESPONSE_REGULATORY"/>
    <property type="match status" value="1"/>
</dbReference>
<dbReference type="InterPro" id="IPR003593">
    <property type="entry name" value="AAA+_ATPase"/>
</dbReference>
<proteinExistence type="predicted"/>
<evidence type="ECO:0000256" key="1">
    <source>
        <dbReference type="ARBA" id="ARBA00022553"/>
    </source>
</evidence>
<dbReference type="InterPro" id="IPR058031">
    <property type="entry name" value="AAA_lid_NorR"/>
</dbReference>
<dbReference type="RefSeq" id="WP_174406570.1">
    <property type="nucleotide sequence ID" value="NZ_BLVO01000016.1"/>
</dbReference>
<keyword evidence="2" id="KW-0547">Nucleotide-binding</keyword>
<dbReference type="InterPro" id="IPR025943">
    <property type="entry name" value="Sigma_54_int_dom_ATP-bd_2"/>
</dbReference>